<evidence type="ECO:0000256" key="1">
    <source>
        <dbReference type="SAM" id="Phobius"/>
    </source>
</evidence>
<evidence type="ECO:0008006" key="5">
    <source>
        <dbReference type="Google" id="ProtNLM"/>
    </source>
</evidence>
<feature type="chain" id="PRO_5045319859" description="Amino acid transporter transmembrane domain-containing protein" evidence="2">
    <location>
        <begin position="20"/>
        <end position="205"/>
    </location>
</feature>
<sequence length="205" mass="21276">VAAFLFCMHFAVLPPVLNGLTHPGGPGPRQASREAADALARWAFRGTAGLNIVFALLGAPLSRQLTLASTEAAPAPVPAWLPRLARAALGAGGVALCPSVLAPAVEMSRLALPRLPRCAACAVACCTAAVWARAGGLEEVTALVGSTVQCLLALVVPASLALWTMPWQTARRPWQTTRRVGFILAGVAMVAASVYALSRPLFHRG</sequence>
<evidence type="ECO:0000313" key="3">
    <source>
        <dbReference type="EMBL" id="CAK0871479.1"/>
    </source>
</evidence>
<feature type="transmembrane region" description="Helical" evidence="1">
    <location>
        <begin position="140"/>
        <end position="160"/>
    </location>
</feature>
<organism evidence="3 4">
    <name type="scientific">Prorocentrum cordatum</name>
    <dbReference type="NCBI Taxonomy" id="2364126"/>
    <lineage>
        <taxon>Eukaryota</taxon>
        <taxon>Sar</taxon>
        <taxon>Alveolata</taxon>
        <taxon>Dinophyceae</taxon>
        <taxon>Prorocentrales</taxon>
        <taxon>Prorocentraceae</taxon>
        <taxon>Prorocentrum</taxon>
    </lineage>
</organism>
<name>A0ABN9VEC3_9DINO</name>
<keyword evidence="1" id="KW-0472">Membrane</keyword>
<keyword evidence="4" id="KW-1185">Reference proteome</keyword>
<dbReference type="EMBL" id="CAUYUJ010017075">
    <property type="protein sequence ID" value="CAK0871479.1"/>
    <property type="molecule type" value="Genomic_DNA"/>
</dbReference>
<gene>
    <name evidence="3" type="ORF">PCOR1329_LOCUS57311</name>
</gene>
<keyword evidence="2" id="KW-0732">Signal</keyword>
<evidence type="ECO:0000256" key="2">
    <source>
        <dbReference type="SAM" id="SignalP"/>
    </source>
</evidence>
<keyword evidence="1" id="KW-1133">Transmembrane helix</keyword>
<feature type="transmembrane region" description="Helical" evidence="1">
    <location>
        <begin position="180"/>
        <end position="198"/>
    </location>
</feature>
<comment type="caution">
    <text evidence="3">The sequence shown here is derived from an EMBL/GenBank/DDBJ whole genome shotgun (WGS) entry which is preliminary data.</text>
</comment>
<reference evidence="3" key="1">
    <citation type="submission" date="2023-10" db="EMBL/GenBank/DDBJ databases">
        <authorList>
            <person name="Chen Y."/>
            <person name="Shah S."/>
            <person name="Dougan E. K."/>
            <person name="Thang M."/>
            <person name="Chan C."/>
        </authorList>
    </citation>
    <scope>NUCLEOTIDE SEQUENCE [LARGE SCALE GENOMIC DNA]</scope>
</reference>
<proteinExistence type="predicted"/>
<accession>A0ABN9VEC3</accession>
<feature type="non-terminal residue" evidence="3">
    <location>
        <position position="1"/>
    </location>
</feature>
<protein>
    <recommendedName>
        <fullName evidence="5">Amino acid transporter transmembrane domain-containing protein</fullName>
    </recommendedName>
</protein>
<feature type="signal peptide" evidence="2">
    <location>
        <begin position="1"/>
        <end position="19"/>
    </location>
</feature>
<evidence type="ECO:0000313" key="4">
    <source>
        <dbReference type="Proteomes" id="UP001189429"/>
    </source>
</evidence>
<dbReference type="Proteomes" id="UP001189429">
    <property type="component" value="Unassembled WGS sequence"/>
</dbReference>
<keyword evidence="1" id="KW-0812">Transmembrane</keyword>